<evidence type="ECO:0000313" key="3">
    <source>
        <dbReference type="EMBL" id="KAJ3518111.1"/>
    </source>
</evidence>
<feature type="compositionally biased region" description="Basic and acidic residues" evidence="1">
    <location>
        <begin position="164"/>
        <end position="185"/>
    </location>
</feature>
<sequence length="247" mass="27361">MANPVDFVPPILDPLLEYLAARLPPPLYSFLVSVLSHSLATTTAIAGLCGSLLSYHPSEWNAQTLLPPFITIVVAYLALASLYRTTRWFLRLTFFFIKWGTLFGVLMAGAGYLMGNTTRDVVGTQGIIPVVVDILAGLFDNTANGEDTRSKSRTTRRKKPNKPKPWDSFEQHKQWKYEQESDARRQNPQAQQVMDMIIGAAGQLFGRAAWLSGMSKDESPPRNVDGQKKRSKGADRGSGRTGSSRSR</sequence>
<feature type="region of interest" description="Disordered" evidence="1">
    <location>
        <begin position="145"/>
        <end position="189"/>
    </location>
</feature>
<feature type="transmembrane region" description="Helical" evidence="2">
    <location>
        <begin position="95"/>
        <end position="115"/>
    </location>
</feature>
<keyword evidence="4" id="KW-1185">Reference proteome</keyword>
<name>A0A9W8TGU9_9AGAR</name>
<evidence type="ECO:0000313" key="4">
    <source>
        <dbReference type="Proteomes" id="UP001148786"/>
    </source>
</evidence>
<gene>
    <name evidence="3" type="ORF">NLJ89_g50</name>
</gene>
<feature type="compositionally biased region" description="Basic residues" evidence="1">
    <location>
        <begin position="151"/>
        <end position="162"/>
    </location>
</feature>
<evidence type="ECO:0000256" key="1">
    <source>
        <dbReference type="SAM" id="MobiDB-lite"/>
    </source>
</evidence>
<protein>
    <submittedName>
        <fullName evidence="3">Uncharacterized protein</fullName>
    </submittedName>
</protein>
<comment type="caution">
    <text evidence="3">The sequence shown here is derived from an EMBL/GenBank/DDBJ whole genome shotgun (WGS) entry which is preliminary data.</text>
</comment>
<organism evidence="3 4">
    <name type="scientific">Agrocybe chaxingu</name>
    <dbReference type="NCBI Taxonomy" id="84603"/>
    <lineage>
        <taxon>Eukaryota</taxon>
        <taxon>Fungi</taxon>
        <taxon>Dikarya</taxon>
        <taxon>Basidiomycota</taxon>
        <taxon>Agaricomycotina</taxon>
        <taxon>Agaricomycetes</taxon>
        <taxon>Agaricomycetidae</taxon>
        <taxon>Agaricales</taxon>
        <taxon>Agaricineae</taxon>
        <taxon>Strophariaceae</taxon>
        <taxon>Agrocybe</taxon>
    </lineage>
</organism>
<dbReference type="AlphaFoldDB" id="A0A9W8TGU9"/>
<dbReference type="Proteomes" id="UP001148786">
    <property type="component" value="Unassembled WGS sequence"/>
</dbReference>
<keyword evidence="2" id="KW-0472">Membrane</keyword>
<accession>A0A9W8TGU9</accession>
<dbReference type="OrthoDB" id="2502792at2759"/>
<keyword evidence="2" id="KW-0812">Transmembrane</keyword>
<evidence type="ECO:0000256" key="2">
    <source>
        <dbReference type="SAM" id="Phobius"/>
    </source>
</evidence>
<reference evidence="3" key="1">
    <citation type="submission" date="2022-07" db="EMBL/GenBank/DDBJ databases">
        <title>Genome Sequence of Agrocybe chaxingu.</title>
        <authorList>
            <person name="Buettner E."/>
        </authorList>
    </citation>
    <scope>NUCLEOTIDE SEQUENCE</scope>
    <source>
        <strain evidence="3">MP-N11</strain>
    </source>
</reference>
<feature type="compositionally biased region" description="Basic and acidic residues" evidence="1">
    <location>
        <begin position="215"/>
        <end position="238"/>
    </location>
</feature>
<keyword evidence="2" id="KW-1133">Transmembrane helix</keyword>
<proteinExistence type="predicted"/>
<feature type="transmembrane region" description="Helical" evidence="2">
    <location>
        <begin position="65"/>
        <end position="83"/>
    </location>
</feature>
<feature type="region of interest" description="Disordered" evidence="1">
    <location>
        <begin position="211"/>
        <end position="247"/>
    </location>
</feature>
<dbReference type="EMBL" id="JANKHO010000002">
    <property type="protein sequence ID" value="KAJ3518111.1"/>
    <property type="molecule type" value="Genomic_DNA"/>
</dbReference>